<evidence type="ECO:0000256" key="7">
    <source>
        <dbReference type="PROSITE-ProRule" id="PRU10055"/>
    </source>
</evidence>
<reference evidence="10 11" key="1">
    <citation type="journal article" date="2023" name="Sci. Data">
        <title>Genome assembly of the Korean intertidal mud-creeper Batillaria attramentaria.</title>
        <authorList>
            <person name="Patra A.K."/>
            <person name="Ho P.T."/>
            <person name="Jun S."/>
            <person name="Lee S.J."/>
            <person name="Kim Y."/>
            <person name="Won Y.J."/>
        </authorList>
    </citation>
    <scope>NUCLEOTIDE SEQUENCE [LARGE SCALE GENOMIC DNA]</scope>
    <source>
        <strain evidence="10">Wonlab-2016</strain>
    </source>
</reference>
<proteinExistence type="inferred from homology"/>
<evidence type="ECO:0000313" key="10">
    <source>
        <dbReference type="EMBL" id="KAK7505054.1"/>
    </source>
</evidence>
<dbReference type="EC" id="3.2.1.21" evidence="3"/>
<comment type="caution">
    <text evidence="10">The sequence shown here is derived from an EMBL/GenBank/DDBJ whole genome shotgun (WGS) entry which is preliminary data.</text>
</comment>
<dbReference type="InterPro" id="IPR017853">
    <property type="entry name" value="GH"/>
</dbReference>
<evidence type="ECO:0000256" key="3">
    <source>
        <dbReference type="ARBA" id="ARBA00012744"/>
    </source>
</evidence>
<dbReference type="InterPro" id="IPR018120">
    <property type="entry name" value="Glyco_hydro_1_AS"/>
</dbReference>
<feature type="active site" description="Nucleophile" evidence="7">
    <location>
        <position position="375"/>
    </location>
</feature>
<evidence type="ECO:0000256" key="5">
    <source>
        <dbReference type="ARBA" id="ARBA00023180"/>
    </source>
</evidence>
<evidence type="ECO:0000256" key="4">
    <source>
        <dbReference type="ARBA" id="ARBA00022801"/>
    </source>
</evidence>
<dbReference type="PANTHER" id="PTHR10353:SF36">
    <property type="entry name" value="LP05116P"/>
    <property type="match status" value="1"/>
</dbReference>
<evidence type="ECO:0000256" key="2">
    <source>
        <dbReference type="ARBA" id="ARBA00011738"/>
    </source>
</evidence>
<keyword evidence="11" id="KW-1185">Reference proteome</keyword>
<evidence type="ECO:0000256" key="9">
    <source>
        <dbReference type="RuleBase" id="RU004468"/>
    </source>
</evidence>
<dbReference type="InterPro" id="IPR033132">
    <property type="entry name" value="GH_1_N_CS"/>
</dbReference>
<keyword evidence="5" id="KW-0325">Glycoprotein</keyword>
<accession>A0ABD0LZE1</accession>
<keyword evidence="6 9" id="KW-0326">Glycosidase</keyword>
<evidence type="ECO:0000313" key="11">
    <source>
        <dbReference type="Proteomes" id="UP001519460"/>
    </source>
</evidence>
<evidence type="ECO:0000256" key="6">
    <source>
        <dbReference type="ARBA" id="ARBA00023295"/>
    </source>
</evidence>
<comment type="similarity">
    <text evidence="1 8">Belongs to the glycosyl hydrolase 1 family.</text>
</comment>
<dbReference type="PANTHER" id="PTHR10353">
    <property type="entry name" value="GLYCOSYL HYDROLASE"/>
    <property type="match status" value="1"/>
</dbReference>
<dbReference type="PROSITE" id="PS00653">
    <property type="entry name" value="GLYCOSYL_HYDROL_F1_2"/>
    <property type="match status" value="1"/>
</dbReference>
<sequence>MSEEKLKFPDGFVWGTATAAYQIEGAWNEDGVSIWDAFTQSGGHVSDGNNGNIACDSYHRYKEDIALMKQLGVSSYRMSLSWPRIIPDPLTGEVNPKGVAYYNRVIDSLLAEGITPCVTLYHWDLPLVLEEKIGGWPKEEIIPYYVQYAEACFKAFGDRVKTWITFNEPSIFLGLGYVTGYHAPGRKDIAEKGWYACVHNVIRAHAQVYRLYQEKFKTEQKGVVGITLNTNWTEAKDPNNPEDVAASDRYLQFNLGAFAHPIYVDGDYPDALKKRLAERSQGGKSRLPEFTDAEKALVKGSADFFGLNYYTTRYVTTDNCENDPTFKGDCNFQEHTDPKWIRGQSMWLYSVPWGLRKLLKFIKTNYGSPVVYITENGFSDATGTFHDEGRIQYIPVSEDGVDIRGYYCWTLLDNFEWAEGFNERFGLFHVDITDPERKRTPKDSVKFFREVTQNNAV</sequence>
<comment type="subunit">
    <text evidence="2">Homodimer.</text>
</comment>
<dbReference type="Gene3D" id="3.20.20.80">
    <property type="entry name" value="Glycosidases"/>
    <property type="match status" value="1"/>
</dbReference>
<organism evidence="10 11">
    <name type="scientific">Batillaria attramentaria</name>
    <dbReference type="NCBI Taxonomy" id="370345"/>
    <lineage>
        <taxon>Eukaryota</taxon>
        <taxon>Metazoa</taxon>
        <taxon>Spiralia</taxon>
        <taxon>Lophotrochozoa</taxon>
        <taxon>Mollusca</taxon>
        <taxon>Gastropoda</taxon>
        <taxon>Caenogastropoda</taxon>
        <taxon>Sorbeoconcha</taxon>
        <taxon>Cerithioidea</taxon>
        <taxon>Batillariidae</taxon>
        <taxon>Batillaria</taxon>
    </lineage>
</organism>
<dbReference type="GO" id="GO:0016798">
    <property type="term" value="F:hydrolase activity, acting on glycosyl bonds"/>
    <property type="evidence" value="ECO:0007669"/>
    <property type="project" value="UniProtKB-KW"/>
</dbReference>
<dbReference type="AlphaFoldDB" id="A0ABD0LZE1"/>
<name>A0ABD0LZE1_9CAEN</name>
<dbReference type="EMBL" id="JACVVK020000012">
    <property type="protein sequence ID" value="KAK7505054.1"/>
    <property type="molecule type" value="Genomic_DNA"/>
</dbReference>
<dbReference type="InterPro" id="IPR001360">
    <property type="entry name" value="Glyco_hydro_1"/>
</dbReference>
<evidence type="ECO:0000256" key="8">
    <source>
        <dbReference type="RuleBase" id="RU003690"/>
    </source>
</evidence>
<gene>
    <name evidence="10" type="ORF">BaRGS_00003624</name>
</gene>
<evidence type="ECO:0000256" key="1">
    <source>
        <dbReference type="ARBA" id="ARBA00010838"/>
    </source>
</evidence>
<protein>
    <recommendedName>
        <fullName evidence="3">beta-glucosidase</fullName>
        <ecNumber evidence="3">3.2.1.21</ecNumber>
    </recommendedName>
</protein>
<dbReference type="FunFam" id="3.20.20.80:FF:000013">
    <property type="entry name" value="lactase-phlorizin hydrolase"/>
    <property type="match status" value="1"/>
</dbReference>
<dbReference type="PROSITE" id="PS00572">
    <property type="entry name" value="GLYCOSYL_HYDROL_F1_1"/>
    <property type="match status" value="1"/>
</dbReference>
<dbReference type="SUPFAM" id="SSF51445">
    <property type="entry name" value="(Trans)glycosidases"/>
    <property type="match status" value="1"/>
</dbReference>
<dbReference type="Proteomes" id="UP001519460">
    <property type="component" value="Unassembled WGS sequence"/>
</dbReference>
<dbReference type="Pfam" id="PF00232">
    <property type="entry name" value="Glyco_hydro_1"/>
    <property type="match status" value="1"/>
</dbReference>
<dbReference type="PRINTS" id="PR00131">
    <property type="entry name" value="GLHYDRLASE1"/>
</dbReference>
<keyword evidence="4 9" id="KW-0378">Hydrolase</keyword>